<dbReference type="PANTHER" id="PTHR43065:SF42">
    <property type="entry name" value="TWO-COMPONENT SENSOR PPRA"/>
    <property type="match status" value="1"/>
</dbReference>
<feature type="domain" description="Phytochrome chromophore attachment site" evidence="5">
    <location>
        <begin position="154"/>
        <end position="312"/>
    </location>
</feature>
<protein>
    <submittedName>
        <fullName evidence="9">GAF domain-containing protein</fullName>
    </submittedName>
</protein>
<evidence type="ECO:0000259" key="6">
    <source>
        <dbReference type="PROSITE" id="PS50112"/>
    </source>
</evidence>
<sequence>MGASPAEPRFGEADLSNCERELIHLSGSIQPHGVLLVLSEPRFVVVQLSANVDQMLGMAPDVLLGSPIEALGFAAAEQVRALAAEPSLVAPQPLRLVLETPRGRLSCSAMLHRPPAGGLILELEEIVVAARRRTTPALTQRLTQTVTRLSAAHSIPALADLVVRDMRDLIGYDRVMVYRFDADGHGEIIAEEKRDGLESFLHRHYPATDIPQRARELYLRNKVRLLVDARYVPVPLVPRENPLIGDDIDLSMAGLRSISPMHTQYLQNMGVTGTVVASLIHEGKLWGLISCHHYSAKYLPYDLRAAVELVAEVVSTRISALEHFAEAQAEVLVRRLEHRLIEATSTDGDWRRALFDTPRQLLQPVGATGAALLFDGEVETTGEVPSTPDLRALFAFLDQQDAQPLFACSSIAKLAPSLAAITPVAAGVLAVRLGGGPGEYLVWFRREQVQDVTWGGDPKKAVVFNAKMELSPRRSFAAWHELVRETSIPWTPRETAIARAIGQSLGDIVLQIRAVRVLIAEAQLDRMRRAVVGAAEPIVIADESGRVLLANDALAHLMGGPFRALETVQDFAQQFEQPQRVHELIERLRSDRRPWRGELRLARGDRSGTPVAMRADPIPQLHGGLFGFIFVINDLTAREAADHARERLQRAIYAAQRPTTVSELEAMQGPLAPDVQALVSAVWANAGVAVSEIADSADLVAIAPLLREVEAATRQAARLSTLLGRYASEDESAAS</sequence>
<dbReference type="InterPro" id="IPR000014">
    <property type="entry name" value="PAS"/>
</dbReference>
<accession>A0AA49JSK4</accession>
<dbReference type="Pfam" id="PF01590">
    <property type="entry name" value="GAF"/>
    <property type="match status" value="1"/>
</dbReference>
<reference evidence="9" key="1">
    <citation type="submission" date="2023-07" db="EMBL/GenBank/DDBJ databases">
        <authorList>
            <person name="Haufschild T."/>
            <person name="Kallscheuer N."/>
            <person name="Hammer J."/>
            <person name="Kohn T."/>
            <person name="Kabuu M."/>
            <person name="Jogler M."/>
            <person name="Wohfarth N."/>
            <person name="Heuer A."/>
            <person name="Rohde M."/>
            <person name="van Teeseling M.C.F."/>
            <person name="Jogler C."/>
        </authorList>
    </citation>
    <scope>NUCLEOTIDE SEQUENCE</scope>
    <source>
        <strain evidence="8">Strain 138</strain>
        <strain evidence="9">Strain 318</strain>
    </source>
</reference>
<dbReference type="Pfam" id="PF13426">
    <property type="entry name" value="PAS_9"/>
    <property type="match status" value="1"/>
</dbReference>
<proteinExistence type="predicted"/>
<dbReference type="InterPro" id="IPR003018">
    <property type="entry name" value="GAF"/>
</dbReference>
<dbReference type="AlphaFoldDB" id="A0AA49JXU0"/>
<dbReference type="InterPro" id="IPR001294">
    <property type="entry name" value="Phytochrome"/>
</dbReference>
<dbReference type="SUPFAM" id="SSF55781">
    <property type="entry name" value="GAF domain-like"/>
    <property type="match status" value="2"/>
</dbReference>
<evidence type="ECO:0000256" key="4">
    <source>
        <dbReference type="ARBA" id="ARBA00023170"/>
    </source>
</evidence>
<keyword evidence="1" id="KW-0600">Photoreceptor protein</keyword>
<dbReference type="EMBL" id="CP130613">
    <property type="protein sequence ID" value="WKW13787.1"/>
    <property type="molecule type" value="Genomic_DNA"/>
</dbReference>
<dbReference type="Pfam" id="PF08446">
    <property type="entry name" value="PAS_2"/>
    <property type="match status" value="1"/>
</dbReference>
<dbReference type="Pfam" id="PF00360">
    <property type="entry name" value="PHY"/>
    <property type="match status" value="1"/>
</dbReference>
<dbReference type="InterPro" id="IPR013515">
    <property type="entry name" value="Phytochrome_cen-reg"/>
</dbReference>
<accession>A0AA49JXU0</accession>
<dbReference type="InterPro" id="IPR043150">
    <property type="entry name" value="Phytochrome_PHY_sf"/>
</dbReference>
<dbReference type="PROSITE" id="PS50112">
    <property type="entry name" value="PAS"/>
    <property type="match status" value="1"/>
</dbReference>
<dbReference type="RefSeq" id="WP_367886588.1">
    <property type="nucleotide sequence ID" value="NZ_CP130612.1"/>
</dbReference>
<dbReference type="PROSITE" id="PS50046">
    <property type="entry name" value="PHYTOCHROME_2"/>
    <property type="match status" value="1"/>
</dbReference>
<evidence type="ECO:0000313" key="8">
    <source>
        <dbReference type="EMBL" id="WKW10878.1"/>
    </source>
</evidence>
<dbReference type="Gene3D" id="3.30.450.270">
    <property type="match status" value="1"/>
</dbReference>
<dbReference type="InterPro" id="IPR000700">
    <property type="entry name" value="PAS-assoc_C"/>
</dbReference>
<evidence type="ECO:0000256" key="2">
    <source>
        <dbReference type="ARBA" id="ARBA00022606"/>
    </source>
</evidence>
<feature type="domain" description="PAS" evidence="6">
    <location>
        <begin position="523"/>
        <end position="559"/>
    </location>
</feature>
<evidence type="ECO:0000259" key="7">
    <source>
        <dbReference type="PROSITE" id="PS50113"/>
    </source>
</evidence>
<organism evidence="9 10">
    <name type="scientific">Pseudogemmatithrix spongiicola</name>
    <dbReference type="NCBI Taxonomy" id="3062599"/>
    <lineage>
        <taxon>Bacteria</taxon>
        <taxon>Pseudomonadati</taxon>
        <taxon>Gemmatimonadota</taxon>
        <taxon>Gemmatimonadia</taxon>
        <taxon>Gemmatimonadales</taxon>
        <taxon>Gemmatimonadaceae</taxon>
        <taxon>Pseudogemmatithrix</taxon>
    </lineage>
</organism>
<dbReference type="KEGG" id="pspc:Strain318_000111"/>
<evidence type="ECO:0000259" key="5">
    <source>
        <dbReference type="PROSITE" id="PS50046"/>
    </source>
</evidence>
<dbReference type="InterPro" id="IPR029016">
    <property type="entry name" value="GAF-like_dom_sf"/>
</dbReference>
<dbReference type="Proteomes" id="UP001229955">
    <property type="component" value="Chromosome"/>
</dbReference>
<dbReference type="PRINTS" id="PR01033">
    <property type="entry name" value="PHYTOCHROME"/>
</dbReference>
<dbReference type="GO" id="GO:0006355">
    <property type="term" value="P:regulation of DNA-templated transcription"/>
    <property type="evidence" value="ECO:0007669"/>
    <property type="project" value="InterPro"/>
</dbReference>
<dbReference type="SMART" id="SM00065">
    <property type="entry name" value="GAF"/>
    <property type="match status" value="1"/>
</dbReference>
<dbReference type="GO" id="GO:0009584">
    <property type="term" value="P:detection of visible light"/>
    <property type="evidence" value="ECO:0007669"/>
    <property type="project" value="InterPro"/>
</dbReference>
<keyword evidence="10" id="KW-1185">Reference proteome</keyword>
<dbReference type="InterPro" id="IPR013654">
    <property type="entry name" value="PAS_2"/>
</dbReference>
<dbReference type="PANTHER" id="PTHR43065">
    <property type="entry name" value="SENSOR HISTIDINE KINASE"/>
    <property type="match status" value="1"/>
</dbReference>
<dbReference type="SUPFAM" id="SSF55785">
    <property type="entry name" value="PYP-like sensor domain (PAS domain)"/>
    <property type="match status" value="2"/>
</dbReference>
<dbReference type="CDD" id="cd00130">
    <property type="entry name" value="PAS"/>
    <property type="match status" value="1"/>
</dbReference>
<dbReference type="Gene3D" id="3.30.450.40">
    <property type="match status" value="1"/>
</dbReference>
<evidence type="ECO:0000256" key="1">
    <source>
        <dbReference type="ARBA" id="ARBA00022543"/>
    </source>
</evidence>
<evidence type="ECO:0000256" key="3">
    <source>
        <dbReference type="ARBA" id="ARBA00022991"/>
    </source>
</evidence>
<dbReference type="NCBIfam" id="TIGR00229">
    <property type="entry name" value="sensory_box"/>
    <property type="match status" value="1"/>
</dbReference>
<keyword evidence="4" id="KW-0675">Receptor</keyword>
<evidence type="ECO:0000313" key="10">
    <source>
        <dbReference type="Proteomes" id="UP001229955"/>
    </source>
</evidence>
<keyword evidence="3" id="KW-0157">Chromophore</keyword>
<dbReference type="Gene3D" id="3.30.450.20">
    <property type="entry name" value="PAS domain"/>
    <property type="match status" value="2"/>
</dbReference>
<dbReference type="GO" id="GO:0009881">
    <property type="term" value="F:photoreceptor activity"/>
    <property type="evidence" value="ECO:0007669"/>
    <property type="project" value="UniProtKB-KW"/>
</dbReference>
<dbReference type="InterPro" id="IPR035965">
    <property type="entry name" value="PAS-like_dom_sf"/>
</dbReference>
<feature type="domain" description="PAC" evidence="7">
    <location>
        <begin position="595"/>
        <end position="647"/>
    </location>
</feature>
<evidence type="ECO:0000313" key="9">
    <source>
        <dbReference type="EMBL" id="WKW13787.1"/>
    </source>
</evidence>
<gene>
    <name evidence="8" type="ORF">Strain138_000111</name>
    <name evidence="9" type="ORF">Strain318_000111</name>
</gene>
<dbReference type="PROSITE" id="PS50113">
    <property type="entry name" value="PAC"/>
    <property type="match status" value="1"/>
</dbReference>
<dbReference type="InterPro" id="IPR016132">
    <property type="entry name" value="Phyto_chromo_attachment"/>
</dbReference>
<keyword evidence="2" id="KW-0716">Sensory transduction</keyword>
<dbReference type="EMBL" id="CP130612">
    <property type="protein sequence ID" value="WKW10878.1"/>
    <property type="molecule type" value="Genomic_DNA"/>
</dbReference>
<name>A0AA49JXU0_9BACT</name>